<gene>
    <name evidence="5" type="ORF">CLV33_101293</name>
</gene>
<evidence type="ECO:0000259" key="3">
    <source>
        <dbReference type="Pfam" id="PF13004"/>
    </source>
</evidence>
<dbReference type="EMBL" id="PVEO01000001">
    <property type="protein sequence ID" value="PQV51370.1"/>
    <property type="molecule type" value="Genomic_DNA"/>
</dbReference>
<dbReference type="InterPro" id="IPR026444">
    <property type="entry name" value="Secre_tail"/>
</dbReference>
<evidence type="ECO:0000313" key="6">
    <source>
        <dbReference type="Proteomes" id="UP000251545"/>
    </source>
</evidence>
<dbReference type="InterPro" id="IPR008979">
    <property type="entry name" value="Galactose-bd-like_sf"/>
</dbReference>
<dbReference type="Pfam" id="PF13004">
    <property type="entry name" value="BACON"/>
    <property type="match status" value="1"/>
</dbReference>
<reference evidence="5 6" key="1">
    <citation type="submission" date="2018-02" db="EMBL/GenBank/DDBJ databases">
        <title>Genomic Encyclopedia of Archaeal and Bacterial Type Strains, Phase II (KMG-II): from individual species to whole genera.</title>
        <authorList>
            <person name="Goeker M."/>
        </authorList>
    </citation>
    <scope>NUCLEOTIDE SEQUENCE [LARGE SCALE GENOMIC DNA]</scope>
    <source>
        <strain evidence="5 6">DSM 21165</strain>
    </source>
</reference>
<dbReference type="Gene3D" id="2.60.40.10">
    <property type="entry name" value="Immunoglobulins"/>
    <property type="match status" value="1"/>
</dbReference>
<dbReference type="InterPro" id="IPR024361">
    <property type="entry name" value="BACON"/>
</dbReference>
<dbReference type="InterPro" id="IPR013783">
    <property type="entry name" value="Ig-like_fold"/>
</dbReference>
<dbReference type="InterPro" id="IPR011050">
    <property type="entry name" value="Pectin_lyase_fold/virulence"/>
</dbReference>
<protein>
    <submittedName>
        <fullName evidence="5">Poly(Beta-D-mannuronate) lyase</fullName>
    </submittedName>
</protein>
<dbReference type="GO" id="GO:0016829">
    <property type="term" value="F:lyase activity"/>
    <property type="evidence" value="ECO:0007669"/>
    <property type="project" value="UniProtKB-KW"/>
</dbReference>
<evidence type="ECO:0000259" key="4">
    <source>
        <dbReference type="Pfam" id="PF18962"/>
    </source>
</evidence>
<evidence type="ECO:0000256" key="2">
    <source>
        <dbReference type="SAM" id="SignalP"/>
    </source>
</evidence>
<feature type="chain" id="PRO_5016727083" evidence="2">
    <location>
        <begin position="19"/>
        <end position="888"/>
    </location>
</feature>
<dbReference type="InterPro" id="IPR006626">
    <property type="entry name" value="PbH1"/>
</dbReference>
<feature type="signal peptide" evidence="2">
    <location>
        <begin position="1"/>
        <end position="18"/>
    </location>
</feature>
<dbReference type="NCBIfam" id="TIGR04183">
    <property type="entry name" value="Por_Secre_tail"/>
    <property type="match status" value="1"/>
</dbReference>
<dbReference type="SUPFAM" id="SSF49785">
    <property type="entry name" value="Galactose-binding domain-like"/>
    <property type="match status" value="1"/>
</dbReference>
<feature type="domain" description="Secretion system C-terminal sorting" evidence="4">
    <location>
        <begin position="813"/>
        <end position="886"/>
    </location>
</feature>
<dbReference type="Proteomes" id="UP000251545">
    <property type="component" value="Unassembled WGS sequence"/>
</dbReference>
<dbReference type="Pfam" id="PF18962">
    <property type="entry name" value="Por_Secre_tail"/>
    <property type="match status" value="1"/>
</dbReference>
<organism evidence="5 6">
    <name type="scientific">Jejuia pallidilutea</name>
    <dbReference type="NCBI Taxonomy" id="504487"/>
    <lineage>
        <taxon>Bacteria</taxon>
        <taxon>Pseudomonadati</taxon>
        <taxon>Bacteroidota</taxon>
        <taxon>Flavobacteriia</taxon>
        <taxon>Flavobacteriales</taxon>
        <taxon>Flavobacteriaceae</taxon>
        <taxon>Jejuia</taxon>
    </lineage>
</organism>
<accession>A0A362XDP7</accession>
<dbReference type="CDD" id="cd14948">
    <property type="entry name" value="BACON"/>
    <property type="match status" value="1"/>
</dbReference>
<keyword evidence="1 2" id="KW-0732">Signal</keyword>
<dbReference type="Gene3D" id="2.60.120.260">
    <property type="entry name" value="Galactose-binding domain-like"/>
    <property type="match status" value="1"/>
</dbReference>
<dbReference type="Gene3D" id="2.160.20.10">
    <property type="entry name" value="Single-stranded right-handed beta-helix, Pectin lyase-like"/>
    <property type="match status" value="1"/>
</dbReference>
<dbReference type="SMART" id="SM00710">
    <property type="entry name" value="PbH1"/>
    <property type="match status" value="4"/>
</dbReference>
<sequence>MKKITFLFLLLFSASVLGQTTYNIDDPEAVRDVIYQPGDVIILKNGTYTTDERIRFLGSGTAENPVILRAETPGGVIFTGGPRLTIGGETDDTTGDKIATGEYLIVDGFHWKGGYGASNFIEFRNGTDYAHHSTIRNCAIDGLGIEPDELAEDLLDEQIPKHRWIVLYGTYNSVINCTFMNKVSAGAIILGEYSYNAFPVVPDGEPEINNSCAEVGHTIMNNYFYNYEKMTEKYGRKANGDELSNAGDSETIRIGTSSYQMVNSNVTVSNNYFVQADGENEIITNKSKGNTYTNNTFRRCRGSLVLRHGSYATVDGNYFLGEDVEGTGGIRISDSYHTITNNYIQDCITVNDFAKWNNGITFIGGGANADVSCTTDDTSNGYQESNSITLSNNTIVNTNAPLFYNVNTDNNNDITGTVSNNLIYFEAGNPNITPIISGDDPTSYANIGSTLTYNGNVYTGTTLGETNAGFSEETGITANADGEIFTFSGTGTTGKGADMGAYSPATDAMVGYGIGACFLDYTGSGITNGDCTIEVIETLTVSSLPPLNPNAGSYDVSVNANVSWTALSNDDWISIDVASGTGATTVSVTVTENTETTERVGTVTFTQIPGGDDIVRTLTVTQEGADLTDIYNLINDVPGGGPVSIHSFSKEQVDGTSKFNYAANTLDKDTGTQWTADDGDILVDDYKGDGEYVIFDLGEAYNLDLIRIATDDKSDPYGLQIWISTTGTNPADFTMLLPTSGDLLITTTTGTRDDYDQYEITANARYVKLMSFGRFNTAGDSRKSVWTNITEIEFFGTASALSINDMSKEDIKLFPNPVRNGMLYLSKTNNNLDKLTIYNISGKAILTKNLNARLSKETIDVSSISEGFYFVEIVKGSSKHISKIIISK</sequence>
<comment type="caution">
    <text evidence="5">The sequence shown here is derived from an EMBL/GenBank/DDBJ whole genome shotgun (WGS) entry which is preliminary data.</text>
</comment>
<name>A0A362XDP7_9FLAO</name>
<dbReference type="InterPro" id="IPR012334">
    <property type="entry name" value="Pectin_lyas_fold"/>
</dbReference>
<evidence type="ECO:0000256" key="1">
    <source>
        <dbReference type="ARBA" id="ARBA00022729"/>
    </source>
</evidence>
<dbReference type="RefSeq" id="WP_105472393.1">
    <property type="nucleotide sequence ID" value="NZ_PVEO01000001.1"/>
</dbReference>
<feature type="domain" description="BACON" evidence="3">
    <location>
        <begin position="563"/>
        <end position="623"/>
    </location>
</feature>
<proteinExistence type="predicted"/>
<dbReference type="SUPFAM" id="SSF51126">
    <property type="entry name" value="Pectin lyase-like"/>
    <property type="match status" value="1"/>
</dbReference>
<dbReference type="InterPro" id="IPR039513">
    <property type="entry name" value="PL-6"/>
</dbReference>
<dbReference type="CDD" id="cd14251">
    <property type="entry name" value="PL-6"/>
    <property type="match status" value="1"/>
</dbReference>
<evidence type="ECO:0000313" key="5">
    <source>
        <dbReference type="EMBL" id="PQV51370.1"/>
    </source>
</evidence>
<dbReference type="AlphaFoldDB" id="A0A362XDP7"/>
<keyword evidence="5" id="KW-0456">Lyase</keyword>
<dbReference type="Pfam" id="PF14592">
    <property type="entry name" value="Chondroitinas_B"/>
    <property type="match status" value="1"/>
</dbReference>